<reference evidence="1 2" key="1">
    <citation type="submission" date="2012-05" db="EMBL/GenBank/DDBJ databases">
        <title>Genome sequence of Yersinia Pestis PY-08.</title>
        <authorList>
            <person name="Santana-Cruz I."/>
            <person name="Sengamalay N."/>
            <person name="McCracken C."/>
            <person name="Daugherty S.C."/>
            <person name="Maroo A."/>
            <person name="Vara P.G."/>
            <person name="Tallon L.J."/>
            <person name="Sadzewicz L."/>
            <person name="Vinetz J.M."/>
            <person name="Cespedes Zambrano M.J."/>
            <person name="Fraser-Liggett C.M."/>
            <person name="Tettelin H."/>
        </authorList>
    </citation>
    <scope>NUCLEOTIDE SEQUENCE [LARGE SCALE GENOMIC DNA]</scope>
    <source>
        <strain evidence="1 2">PY-08</strain>
    </source>
</reference>
<evidence type="ECO:0000313" key="2">
    <source>
        <dbReference type="Proteomes" id="UP000003231"/>
    </source>
</evidence>
<dbReference type="EMBL" id="AKRT01000333">
    <property type="protein sequence ID" value="EIR17415.1"/>
    <property type="molecule type" value="Genomic_DNA"/>
</dbReference>
<sequence length="38" mass="4418">MWAGPFIYKNSEAGHVPFSQRGMRKTHWRLYILAGTLP</sequence>
<name>A0AB72ZJC2_YERPE</name>
<proteinExistence type="predicted"/>
<gene>
    <name evidence="1" type="ORF">YPPY08_2859</name>
</gene>
<organism evidence="1 2">
    <name type="scientific">Yersinia pestis PY-08</name>
    <dbReference type="NCBI Taxonomy" id="992134"/>
    <lineage>
        <taxon>Bacteria</taxon>
        <taxon>Pseudomonadati</taxon>
        <taxon>Pseudomonadota</taxon>
        <taxon>Gammaproteobacteria</taxon>
        <taxon>Enterobacterales</taxon>
        <taxon>Yersiniaceae</taxon>
        <taxon>Yersinia</taxon>
    </lineage>
</organism>
<dbReference type="AlphaFoldDB" id="A0AB72ZJC2"/>
<evidence type="ECO:0000313" key="1">
    <source>
        <dbReference type="EMBL" id="EIR17415.1"/>
    </source>
</evidence>
<dbReference type="Proteomes" id="UP000003231">
    <property type="component" value="Unassembled WGS sequence"/>
</dbReference>
<protein>
    <submittedName>
        <fullName evidence="1">Uncharacterized protein</fullName>
    </submittedName>
</protein>
<accession>A0AB72ZJC2</accession>
<comment type="caution">
    <text evidence="1">The sequence shown here is derived from an EMBL/GenBank/DDBJ whole genome shotgun (WGS) entry which is preliminary data.</text>
</comment>